<dbReference type="AlphaFoldDB" id="A0A916P8W0"/>
<evidence type="ECO:0000313" key="2">
    <source>
        <dbReference type="EMBL" id="COZ15241.1"/>
    </source>
</evidence>
<feature type="compositionally biased region" description="Polar residues" evidence="1">
    <location>
        <begin position="196"/>
        <end position="208"/>
    </location>
</feature>
<evidence type="ECO:0000313" key="3">
    <source>
        <dbReference type="Proteomes" id="UP000039021"/>
    </source>
</evidence>
<comment type="caution">
    <text evidence="2">The sequence shown here is derived from an EMBL/GenBank/DDBJ whole genome shotgun (WGS) entry which is preliminary data.</text>
</comment>
<gene>
    <name evidence="2" type="ORF">ERS007739_03446</name>
</gene>
<feature type="region of interest" description="Disordered" evidence="1">
    <location>
        <begin position="174"/>
        <end position="208"/>
    </location>
</feature>
<dbReference type="Proteomes" id="UP000039021">
    <property type="component" value="Unassembled WGS sequence"/>
</dbReference>
<sequence length="208" mass="21979">MTTMPPISRSRSWRTISSAASRLFLVTVCSRLPPAPVNLPVLTSMTVMASVRSITSVPPDGNHTLRSIALASCSSMRCTVKTSGADWPSGPSADSYLVNFETNSGATEFTYSLIVFQASSPETMRPTKSSLNRSRITLTSTSGSSYSATAAPAAFSLVSCALASICSQRSRSRATSARMSSSLTPSDAVRMMTPASDGTTSRRISLSR</sequence>
<organism evidence="2 3">
    <name type="scientific">Mycobacterium tuberculosis</name>
    <dbReference type="NCBI Taxonomy" id="1773"/>
    <lineage>
        <taxon>Bacteria</taxon>
        <taxon>Bacillati</taxon>
        <taxon>Actinomycetota</taxon>
        <taxon>Actinomycetes</taxon>
        <taxon>Mycobacteriales</taxon>
        <taxon>Mycobacteriaceae</taxon>
        <taxon>Mycobacterium</taxon>
        <taxon>Mycobacterium tuberculosis complex</taxon>
    </lineage>
</organism>
<reference evidence="3" key="1">
    <citation type="submission" date="2015-03" db="EMBL/GenBank/DDBJ databases">
        <authorList>
            <consortium name="Pathogen Informatics"/>
        </authorList>
    </citation>
    <scope>NUCLEOTIDE SEQUENCE [LARGE SCALE GENOMIC DNA]</scope>
    <source>
        <strain evidence="3">N09902308</strain>
    </source>
</reference>
<proteinExistence type="predicted"/>
<dbReference type="EMBL" id="CSBK01001796">
    <property type="protein sequence ID" value="COZ15241.1"/>
    <property type="molecule type" value="Genomic_DNA"/>
</dbReference>
<evidence type="ECO:0000256" key="1">
    <source>
        <dbReference type="SAM" id="MobiDB-lite"/>
    </source>
</evidence>
<accession>A0A916P8W0</accession>
<protein>
    <submittedName>
        <fullName evidence="2">Uncharacterized protein</fullName>
    </submittedName>
</protein>
<name>A0A916P8W0_MYCTX</name>